<accession>W6UIJ5</accession>
<dbReference type="PANTHER" id="PTHR23119">
    <property type="entry name" value="DISCS LARGE"/>
    <property type="match status" value="1"/>
</dbReference>
<organism evidence="5 6">
    <name type="scientific">Echinococcus granulosus</name>
    <name type="common">Hydatid tapeworm</name>
    <dbReference type="NCBI Taxonomy" id="6210"/>
    <lineage>
        <taxon>Eukaryota</taxon>
        <taxon>Metazoa</taxon>
        <taxon>Spiralia</taxon>
        <taxon>Lophotrochozoa</taxon>
        <taxon>Platyhelminthes</taxon>
        <taxon>Cestoda</taxon>
        <taxon>Eucestoda</taxon>
        <taxon>Cyclophyllidea</taxon>
        <taxon>Taeniidae</taxon>
        <taxon>Echinococcus</taxon>
        <taxon>Echinococcus granulosus group</taxon>
    </lineage>
</organism>
<evidence type="ECO:0000256" key="1">
    <source>
        <dbReference type="ARBA" id="ARBA00004370"/>
    </source>
</evidence>
<dbReference type="OMA" id="AMIIRRY"/>
<keyword evidence="6" id="KW-1185">Reference proteome</keyword>
<dbReference type="InterPro" id="IPR001478">
    <property type="entry name" value="PDZ"/>
</dbReference>
<dbReference type="Pfam" id="PF09058">
    <property type="entry name" value="L27_1"/>
    <property type="match status" value="1"/>
</dbReference>
<dbReference type="InterPro" id="IPR015143">
    <property type="entry name" value="L27_1"/>
</dbReference>
<sequence>MALRKEDAQRAVVLLKKLRSKLADGSEKSLRNSMELLISVMESDLFNALIDINEYYREMLGVYPDANLSEARDQESTQNQRDNFSPTSDFASKQPSNHEDITSQGEPSDWEYIEVVISRPAGKNVSFGFSIAGGYDAPQENGDPSIYVTRIAPGSIAEADDRLRPFDQIISVNGSDLTSVSNQEAVRILRESGDTLAMIIRRYTGPEVVPSDGDLNSPTVNATSPDSNNEGTANEDMYYEVSLLKPSESVGLGFTIAGGQTSDGYPGGIYVTKITPGGLAEEDGQIEPGDRLLQVNGQELDNVTHDAAVHLLRNAGIHVHLVLLRPRESTASPNFTSTLTSDYTIGRNK</sequence>
<dbReference type="Pfam" id="PF00595">
    <property type="entry name" value="PDZ"/>
    <property type="match status" value="2"/>
</dbReference>
<dbReference type="SUPFAM" id="SSF101288">
    <property type="entry name" value="L27 domain"/>
    <property type="match status" value="1"/>
</dbReference>
<dbReference type="AlphaFoldDB" id="W6UIJ5"/>
<name>W6UIJ5_ECHGR</name>
<reference evidence="5 6" key="1">
    <citation type="journal article" date="2013" name="Nat. Genet.">
        <title>The genome of the hydatid tapeworm Echinococcus granulosus.</title>
        <authorList>
            <person name="Zheng H."/>
            <person name="Zhang W."/>
            <person name="Zhang L."/>
            <person name="Zhang Z."/>
            <person name="Li J."/>
            <person name="Lu G."/>
            <person name="Zhu Y."/>
            <person name="Wang Y."/>
            <person name="Huang Y."/>
            <person name="Liu J."/>
            <person name="Kang H."/>
            <person name="Chen J."/>
            <person name="Wang L."/>
            <person name="Chen A."/>
            <person name="Yu S."/>
            <person name="Gao Z."/>
            <person name="Jin L."/>
            <person name="Gu W."/>
            <person name="Wang Z."/>
            <person name="Zhao L."/>
            <person name="Shi B."/>
            <person name="Wen H."/>
            <person name="Lin R."/>
            <person name="Jones M.K."/>
            <person name="Brejova B."/>
            <person name="Vinar T."/>
            <person name="Zhao G."/>
            <person name="McManus D.P."/>
            <person name="Chen Z."/>
            <person name="Zhou Y."/>
            <person name="Wang S."/>
        </authorList>
    </citation>
    <scope>NUCLEOTIDE SEQUENCE [LARGE SCALE GENOMIC DNA]</scope>
</reference>
<dbReference type="KEGG" id="egl:EGR_07197"/>
<dbReference type="GO" id="GO:0043113">
    <property type="term" value="P:receptor clustering"/>
    <property type="evidence" value="ECO:0007669"/>
    <property type="project" value="TreeGrafter"/>
</dbReference>
<evidence type="ECO:0000256" key="3">
    <source>
        <dbReference type="SAM" id="MobiDB-lite"/>
    </source>
</evidence>
<feature type="compositionally biased region" description="Polar residues" evidence="3">
    <location>
        <begin position="214"/>
        <end position="232"/>
    </location>
</feature>
<evidence type="ECO:0000259" key="4">
    <source>
        <dbReference type="PROSITE" id="PS50106"/>
    </source>
</evidence>
<dbReference type="Gene3D" id="2.30.42.10">
    <property type="match status" value="2"/>
</dbReference>
<dbReference type="InterPro" id="IPR050614">
    <property type="entry name" value="Synaptic_Scaffolding_LAP-MAGUK"/>
</dbReference>
<comment type="caution">
    <text evidence="5">The sequence shown here is derived from an EMBL/GenBank/DDBJ whole genome shotgun (WGS) entry which is preliminary data.</text>
</comment>
<proteinExistence type="predicted"/>
<dbReference type="OrthoDB" id="78824at2759"/>
<dbReference type="PANTHER" id="PTHR23119:SF51">
    <property type="entry name" value="DISKS LARGE 1 TUMOR SUPPRESSOR PROTEIN"/>
    <property type="match status" value="1"/>
</dbReference>
<keyword evidence="2" id="KW-0472">Membrane</keyword>
<dbReference type="GO" id="GO:0097120">
    <property type="term" value="P:receptor localization to synapse"/>
    <property type="evidence" value="ECO:0007669"/>
    <property type="project" value="TreeGrafter"/>
</dbReference>
<dbReference type="GO" id="GO:0098609">
    <property type="term" value="P:cell-cell adhesion"/>
    <property type="evidence" value="ECO:0007669"/>
    <property type="project" value="TreeGrafter"/>
</dbReference>
<feature type="region of interest" description="Disordered" evidence="3">
    <location>
        <begin position="209"/>
        <end position="233"/>
    </location>
</feature>
<evidence type="ECO:0000313" key="6">
    <source>
        <dbReference type="Proteomes" id="UP000019149"/>
    </source>
</evidence>
<evidence type="ECO:0000256" key="2">
    <source>
        <dbReference type="ARBA" id="ARBA00023136"/>
    </source>
</evidence>
<feature type="region of interest" description="Disordered" evidence="3">
    <location>
        <begin position="70"/>
        <end position="105"/>
    </location>
</feature>
<protein>
    <submittedName>
        <fullName evidence="5">Disks large protein</fullName>
    </submittedName>
</protein>
<dbReference type="GeneID" id="36342912"/>
<dbReference type="InterPro" id="IPR036034">
    <property type="entry name" value="PDZ_sf"/>
</dbReference>
<dbReference type="STRING" id="6210.W6UIJ5"/>
<feature type="compositionally biased region" description="Polar residues" evidence="3">
    <location>
        <begin position="76"/>
        <end position="95"/>
    </location>
</feature>
<dbReference type="GO" id="GO:0019901">
    <property type="term" value="F:protein kinase binding"/>
    <property type="evidence" value="ECO:0007669"/>
    <property type="project" value="TreeGrafter"/>
</dbReference>
<dbReference type="SUPFAM" id="SSF50156">
    <property type="entry name" value="PDZ domain-like"/>
    <property type="match status" value="2"/>
</dbReference>
<dbReference type="EMBL" id="APAU02000072">
    <property type="protein sequence ID" value="EUB57927.1"/>
    <property type="molecule type" value="Genomic_DNA"/>
</dbReference>
<feature type="domain" description="PDZ" evidence="4">
    <location>
        <begin position="114"/>
        <end position="204"/>
    </location>
</feature>
<dbReference type="CTD" id="36342912"/>
<dbReference type="CDD" id="cd00136">
    <property type="entry name" value="PDZ_canonical"/>
    <property type="match status" value="2"/>
</dbReference>
<dbReference type="Gene3D" id="1.10.287.470">
    <property type="entry name" value="Helix hairpin bin"/>
    <property type="match status" value="1"/>
</dbReference>
<dbReference type="GO" id="GO:0016323">
    <property type="term" value="C:basolateral plasma membrane"/>
    <property type="evidence" value="ECO:0007669"/>
    <property type="project" value="TreeGrafter"/>
</dbReference>
<dbReference type="InterPro" id="IPR036892">
    <property type="entry name" value="L27_dom_sf"/>
</dbReference>
<evidence type="ECO:0000313" key="5">
    <source>
        <dbReference type="EMBL" id="EUB57927.1"/>
    </source>
</evidence>
<comment type="subcellular location">
    <subcellularLocation>
        <location evidence="1">Membrane</location>
    </subcellularLocation>
</comment>
<dbReference type="Proteomes" id="UP000019149">
    <property type="component" value="Unassembled WGS sequence"/>
</dbReference>
<dbReference type="GO" id="GO:0045197">
    <property type="term" value="P:establishment or maintenance of epithelial cell apical/basal polarity"/>
    <property type="evidence" value="ECO:0007669"/>
    <property type="project" value="TreeGrafter"/>
</dbReference>
<dbReference type="GO" id="GO:0030054">
    <property type="term" value="C:cell junction"/>
    <property type="evidence" value="ECO:0007669"/>
    <property type="project" value="TreeGrafter"/>
</dbReference>
<dbReference type="SMART" id="SM00228">
    <property type="entry name" value="PDZ"/>
    <property type="match status" value="2"/>
</dbReference>
<dbReference type="RefSeq" id="XP_024349123.1">
    <property type="nucleotide sequence ID" value="XM_024496446.1"/>
</dbReference>
<dbReference type="PROSITE" id="PS50106">
    <property type="entry name" value="PDZ"/>
    <property type="match status" value="2"/>
</dbReference>
<feature type="domain" description="PDZ" evidence="4">
    <location>
        <begin position="240"/>
        <end position="327"/>
    </location>
</feature>
<gene>
    <name evidence="5" type="ORF">EGR_07197</name>
</gene>